<organism evidence="2 3">
    <name type="scientific">Gonapodya prolifera (strain JEL478)</name>
    <name type="common">Monoblepharis prolifera</name>
    <dbReference type="NCBI Taxonomy" id="1344416"/>
    <lineage>
        <taxon>Eukaryota</taxon>
        <taxon>Fungi</taxon>
        <taxon>Fungi incertae sedis</taxon>
        <taxon>Chytridiomycota</taxon>
        <taxon>Chytridiomycota incertae sedis</taxon>
        <taxon>Monoblepharidomycetes</taxon>
        <taxon>Monoblepharidales</taxon>
        <taxon>Gonapodyaceae</taxon>
        <taxon>Gonapodya</taxon>
    </lineage>
</organism>
<sequence length="68" mass="7847">MQDNSSDSSDSDAGTRAAMQLNRRRRRMAVSILLSQLERMIPPERPFYPDARLDLNAMLNADCLFNFR</sequence>
<protein>
    <submittedName>
        <fullName evidence="2">Uncharacterized protein</fullName>
    </submittedName>
</protein>
<name>A0A139A386_GONPJ</name>
<evidence type="ECO:0000256" key="1">
    <source>
        <dbReference type="SAM" id="MobiDB-lite"/>
    </source>
</evidence>
<evidence type="ECO:0000313" key="3">
    <source>
        <dbReference type="Proteomes" id="UP000070544"/>
    </source>
</evidence>
<dbReference type="AlphaFoldDB" id="A0A139A386"/>
<feature type="compositionally biased region" description="Low complexity" evidence="1">
    <location>
        <begin position="1"/>
        <end position="12"/>
    </location>
</feature>
<dbReference type="Proteomes" id="UP000070544">
    <property type="component" value="Unassembled WGS sequence"/>
</dbReference>
<reference evidence="2 3" key="1">
    <citation type="journal article" date="2015" name="Genome Biol. Evol.">
        <title>Phylogenomic analyses indicate that early fungi evolved digesting cell walls of algal ancestors of land plants.</title>
        <authorList>
            <person name="Chang Y."/>
            <person name="Wang S."/>
            <person name="Sekimoto S."/>
            <person name="Aerts A.L."/>
            <person name="Choi C."/>
            <person name="Clum A."/>
            <person name="LaButti K.M."/>
            <person name="Lindquist E.A."/>
            <person name="Yee Ngan C."/>
            <person name="Ohm R.A."/>
            <person name="Salamov A.A."/>
            <person name="Grigoriev I.V."/>
            <person name="Spatafora J.W."/>
            <person name="Berbee M.L."/>
        </authorList>
    </citation>
    <scope>NUCLEOTIDE SEQUENCE [LARGE SCALE GENOMIC DNA]</scope>
    <source>
        <strain evidence="2 3">JEL478</strain>
    </source>
</reference>
<feature type="region of interest" description="Disordered" evidence="1">
    <location>
        <begin position="1"/>
        <end position="20"/>
    </location>
</feature>
<accession>A0A139A386</accession>
<proteinExistence type="predicted"/>
<evidence type="ECO:0000313" key="2">
    <source>
        <dbReference type="EMBL" id="KXS11129.1"/>
    </source>
</evidence>
<dbReference type="EMBL" id="KQ965809">
    <property type="protein sequence ID" value="KXS11129.1"/>
    <property type="molecule type" value="Genomic_DNA"/>
</dbReference>
<gene>
    <name evidence="2" type="ORF">M427DRAFT_447567</name>
</gene>
<keyword evidence="3" id="KW-1185">Reference proteome</keyword>